<dbReference type="PANTHER" id="PTHR46796:SF6">
    <property type="entry name" value="ARAC SUBFAMILY"/>
    <property type="match status" value="1"/>
</dbReference>
<keyword evidence="2" id="KW-0238">DNA-binding</keyword>
<keyword evidence="3" id="KW-0804">Transcription</keyword>
<reference evidence="5 6" key="1">
    <citation type="submission" date="2020-03" db="EMBL/GenBank/DDBJ databases">
        <authorList>
            <person name="Wang L."/>
            <person name="He N."/>
            <person name="Li Y."/>
            <person name="Fang Y."/>
            <person name="Zhang F."/>
        </authorList>
    </citation>
    <scope>NUCLEOTIDE SEQUENCE [LARGE SCALE GENOMIC DNA]</scope>
    <source>
        <strain evidence="5 6">36D10-4-7</strain>
    </source>
</reference>
<feature type="domain" description="HTH araC/xylS-type" evidence="4">
    <location>
        <begin position="174"/>
        <end position="275"/>
    </location>
</feature>
<dbReference type="InterPro" id="IPR018062">
    <property type="entry name" value="HTH_AraC-typ_CS"/>
</dbReference>
<gene>
    <name evidence="5" type="ORF">HBH26_00595</name>
</gene>
<dbReference type="EMBL" id="JAAVJH010000001">
    <property type="protein sequence ID" value="NJR77111.1"/>
    <property type="molecule type" value="Genomic_DNA"/>
</dbReference>
<dbReference type="InterPro" id="IPR020449">
    <property type="entry name" value="Tscrpt_reg_AraC-type_HTH"/>
</dbReference>
<dbReference type="RefSeq" id="WP_168132621.1">
    <property type="nucleotide sequence ID" value="NZ_JAAVJH010000001.1"/>
</dbReference>
<dbReference type="PANTHER" id="PTHR46796">
    <property type="entry name" value="HTH-TYPE TRANSCRIPTIONAL ACTIVATOR RHAS-RELATED"/>
    <property type="match status" value="1"/>
</dbReference>
<dbReference type="PROSITE" id="PS01124">
    <property type="entry name" value="HTH_ARAC_FAMILY_2"/>
    <property type="match status" value="1"/>
</dbReference>
<evidence type="ECO:0000313" key="6">
    <source>
        <dbReference type="Proteomes" id="UP000732399"/>
    </source>
</evidence>
<dbReference type="InterPro" id="IPR009057">
    <property type="entry name" value="Homeodomain-like_sf"/>
</dbReference>
<evidence type="ECO:0000313" key="5">
    <source>
        <dbReference type="EMBL" id="NJR77111.1"/>
    </source>
</evidence>
<proteinExistence type="predicted"/>
<organism evidence="5 6">
    <name type="scientific">Sphingomonas corticis</name>
    <dbReference type="NCBI Taxonomy" id="2722791"/>
    <lineage>
        <taxon>Bacteria</taxon>
        <taxon>Pseudomonadati</taxon>
        <taxon>Pseudomonadota</taxon>
        <taxon>Alphaproteobacteria</taxon>
        <taxon>Sphingomonadales</taxon>
        <taxon>Sphingomonadaceae</taxon>
        <taxon>Sphingomonas</taxon>
    </lineage>
</organism>
<evidence type="ECO:0000256" key="2">
    <source>
        <dbReference type="ARBA" id="ARBA00023125"/>
    </source>
</evidence>
<evidence type="ECO:0000259" key="4">
    <source>
        <dbReference type="PROSITE" id="PS01124"/>
    </source>
</evidence>
<dbReference type="Proteomes" id="UP000732399">
    <property type="component" value="Unassembled WGS sequence"/>
</dbReference>
<dbReference type="InterPro" id="IPR018060">
    <property type="entry name" value="HTH_AraC"/>
</dbReference>
<protein>
    <submittedName>
        <fullName evidence="5">Helix-turn-helix domain-containing protein</fullName>
    </submittedName>
</protein>
<evidence type="ECO:0000256" key="1">
    <source>
        <dbReference type="ARBA" id="ARBA00023015"/>
    </source>
</evidence>
<accession>A0ABX1CJT9</accession>
<dbReference type="SMART" id="SM00342">
    <property type="entry name" value="HTH_ARAC"/>
    <property type="match status" value="1"/>
</dbReference>
<dbReference type="PRINTS" id="PR00032">
    <property type="entry name" value="HTHARAC"/>
</dbReference>
<evidence type="ECO:0000256" key="3">
    <source>
        <dbReference type="ARBA" id="ARBA00023163"/>
    </source>
</evidence>
<dbReference type="PROSITE" id="PS00041">
    <property type="entry name" value="HTH_ARAC_FAMILY_1"/>
    <property type="match status" value="1"/>
</dbReference>
<dbReference type="Gene3D" id="1.10.10.60">
    <property type="entry name" value="Homeodomain-like"/>
    <property type="match status" value="1"/>
</dbReference>
<keyword evidence="1" id="KW-0805">Transcription regulation</keyword>
<name>A0ABX1CJT9_9SPHN</name>
<dbReference type="SUPFAM" id="SSF46689">
    <property type="entry name" value="Homeodomain-like"/>
    <property type="match status" value="1"/>
</dbReference>
<dbReference type="Pfam" id="PF12833">
    <property type="entry name" value="HTH_18"/>
    <property type="match status" value="1"/>
</dbReference>
<keyword evidence="6" id="KW-1185">Reference proteome</keyword>
<comment type="caution">
    <text evidence="5">The sequence shown here is derived from an EMBL/GenBank/DDBJ whole genome shotgun (WGS) entry which is preliminary data.</text>
</comment>
<dbReference type="InterPro" id="IPR050204">
    <property type="entry name" value="AraC_XylS_family_regulators"/>
</dbReference>
<sequence>MDRCDGVRRGTAGASPGERPELARWRERTLASDAVPAADRGIALLWPLAELRVTHGDHIATMRADDLALVDFASSVTLAGATGWTARMLPLDRRVVVPPIDGRNVNAVTSLAGQDPLAGLIRRQWDVGSDLHRLGLADEMVAARLLALIADLAGSLAARNGDGAYSAHTSSLLARAELLIAANLADPAFSPAALAAAMRLSPRHLSSLFAAAGTTATRAILAQRLALARRLLASPAERGRQIASIARAAGFEDQSYFSRVFGKNVGVTPAQFRKTAAGRPSDERIG</sequence>